<dbReference type="RefSeq" id="WP_070109708.1">
    <property type="nucleotide sequence ID" value="NZ_LZFO01000008.1"/>
</dbReference>
<gene>
    <name evidence="4" type="ORF">CLOACE_07520</name>
</gene>
<evidence type="ECO:0000259" key="2">
    <source>
        <dbReference type="Pfam" id="PF13786"/>
    </source>
</evidence>
<keyword evidence="1" id="KW-0472">Membrane</keyword>
<keyword evidence="1" id="KW-0812">Transmembrane</keyword>
<proteinExistence type="predicted"/>
<evidence type="ECO:0000259" key="3">
    <source>
        <dbReference type="Pfam" id="PF18705"/>
    </source>
</evidence>
<dbReference type="OrthoDB" id="1748051at2"/>
<dbReference type="Gene3D" id="2.60.40.1630">
    <property type="entry name" value="bacillus anthracis domain"/>
    <property type="match status" value="1"/>
</dbReference>
<organism evidence="4 5">
    <name type="scientific">Clostridium acetireducens DSM 10703</name>
    <dbReference type="NCBI Taxonomy" id="1121290"/>
    <lineage>
        <taxon>Bacteria</taxon>
        <taxon>Bacillati</taxon>
        <taxon>Bacillota</taxon>
        <taxon>Clostridia</taxon>
        <taxon>Eubacteriales</taxon>
        <taxon>Clostridiaceae</taxon>
        <taxon>Clostridium</taxon>
    </lineage>
</organism>
<comment type="caution">
    <text evidence="4">The sequence shown here is derived from an EMBL/GenBank/DDBJ whole genome shotgun (WGS) entry which is preliminary data.</text>
</comment>
<sequence>MREKDLFKLFNYMENDEKEFEHINESMNDVQKNNLKSNLRKTIKCKKHSRKKYIAIAAAISICCVIGANANSGFAKDIPILNSVMQTITNKYDGNEEYDKYSKAINKTAEDKGIKFTVNEAVCDDSQLVISCTLNSNKKIKVDNEDISSLFLGNYISINGKKERLGGGMQWENVDDNTIIGVCELDVEDKKLGGDFKVDLNVDKIFNTSGKWDLSFNVSKKALEEKTLKVKPNIKVDFPNNTLVVDKVSLNPINTSIFIKGKYKNKESQGKIKGYNLFDYGYWIILDDKGVELFQKGSSGESQGVFNINGYKYKLDLESLKQTPKYLTVIPCEFTRNTEEKNKFKEVKVPINGQYPIKINQGKMGNLIINDIKNEDNKTIIKYTADGQFPYNQANKLLVKDEQGNELEIYNMCKRRENRNKPREFVLKVEKLQPNKKYFLCSDTIDNIKTMKEYIFKIPITK</sequence>
<feature type="transmembrane region" description="Helical" evidence="1">
    <location>
        <begin position="53"/>
        <end position="70"/>
    </location>
</feature>
<keyword evidence="5" id="KW-1185">Reference proteome</keyword>
<dbReference type="InterPro" id="IPR040680">
    <property type="entry name" value="DUF5643"/>
</dbReference>
<keyword evidence="1" id="KW-1133">Transmembrane helix</keyword>
<dbReference type="STRING" id="1121290.CLAOCE_07520"/>
<evidence type="ECO:0000313" key="5">
    <source>
        <dbReference type="Proteomes" id="UP000175744"/>
    </source>
</evidence>
<accession>A0A1E8F043</accession>
<protein>
    <recommendedName>
        <fullName evidence="6">DUF4179 domain-containing protein</fullName>
    </recommendedName>
</protein>
<feature type="domain" description="DUF4179" evidence="2">
    <location>
        <begin position="49"/>
        <end position="135"/>
    </location>
</feature>
<evidence type="ECO:0008006" key="6">
    <source>
        <dbReference type="Google" id="ProtNLM"/>
    </source>
</evidence>
<name>A0A1E8F043_9CLOT</name>
<dbReference type="AlphaFoldDB" id="A0A1E8F043"/>
<evidence type="ECO:0000256" key="1">
    <source>
        <dbReference type="SAM" id="Phobius"/>
    </source>
</evidence>
<dbReference type="EMBL" id="LZFO01000008">
    <property type="protein sequence ID" value="OFI06769.1"/>
    <property type="molecule type" value="Genomic_DNA"/>
</dbReference>
<feature type="domain" description="DUF5643" evidence="3">
    <location>
        <begin position="229"/>
        <end position="357"/>
    </location>
</feature>
<reference evidence="4 5" key="1">
    <citation type="submission" date="2016-06" db="EMBL/GenBank/DDBJ databases">
        <title>Genome sequence of Clostridium acetireducens DSM 10703.</title>
        <authorList>
            <person name="Poehlein A."/>
            <person name="Fluechter S."/>
            <person name="Duerre P."/>
            <person name="Daniel R."/>
        </authorList>
    </citation>
    <scope>NUCLEOTIDE SEQUENCE [LARGE SCALE GENOMIC DNA]</scope>
    <source>
        <strain evidence="4 5">DSM 10703</strain>
    </source>
</reference>
<dbReference type="Pfam" id="PF18705">
    <property type="entry name" value="DUF5643"/>
    <property type="match status" value="1"/>
</dbReference>
<dbReference type="InterPro" id="IPR025436">
    <property type="entry name" value="DUF4179"/>
</dbReference>
<dbReference type="Proteomes" id="UP000175744">
    <property type="component" value="Unassembled WGS sequence"/>
</dbReference>
<evidence type="ECO:0000313" key="4">
    <source>
        <dbReference type="EMBL" id="OFI06769.1"/>
    </source>
</evidence>
<dbReference type="Pfam" id="PF13786">
    <property type="entry name" value="DUF4179"/>
    <property type="match status" value="1"/>
</dbReference>